<sequence>MSLLGWNSQFIFGHSQGLLDAYVAVGKDSVDLFIGSHSNAVVVEGGMIFWAM</sequence>
<keyword evidence="2" id="KW-1185">Reference proteome</keyword>
<proteinExistence type="predicted"/>
<dbReference type="AlphaFoldDB" id="A0AA40KXV1"/>
<name>A0AA40KXV1_9HYME</name>
<reference evidence="1" key="1">
    <citation type="submission" date="2021-10" db="EMBL/GenBank/DDBJ databases">
        <title>Melipona bicolor Genome sequencing and assembly.</title>
        <authorList>
            <person name="Araujo N.S."/>
            <person name="Arias M.C."/>
        </authorList>
    </citation>
    <scope>NUCLEOTIDE SEQUENCE</scope>
    <source>
        <strain evidence="1">USP_2M_L1-L4_2017</strain>
        <tissue evidence="1">Whole body</tissue>
    </source>
</reference>
<evidence type="ECO:0000313" key="1">
    <source>
        <dbReference type="EMBL" id="KAK1137179.1"/>
    </source>
</evidence>
<gene>
    <name evidence="1" type="ORF">K0M31_001703</name>
</gene>
<evidence type="ECO:0000313" key="2">
    <source>
        <dbReference type="Proteomes" id="UP001177670"/>
    </source>
</evidence>
<organism evidence="1 2">
    <name type="scientific">Melipona bicolor</name>
    <dbReference type="NCBI Taxonomy" id="60889"/>
    <lineage>
        <taxon>Eukaryota</taxon>
        <taxon>Metazoa</taxon>
        <taxon>Ecdysozoa</taxon>
        <taxon>Arthropoda</taxon>
        <taxon>Hexapoda</taxon>
        <taxon>Insecta</taxon>
        <taxon>Pterygota</taxon>
        <taxon>Neoptera</taxon>
        <taxon>Endopterygota</taxon>
        <taxon>Hymenoptera</taxon>
        <taxon>Apocrita</taxon>
        <taxon>Aculeata</taxon>
        <taxon>Apoidea</taxon>
        <taxon>Anthophila</taxon>
        <taxon>Apidae</taxon>
        <taxon>Melipona</taxon>
    </lineage>
</organism>
<dbReference type="EMBL" id="JAHYIQ010000001">
    <property type="protein sequence ID" value="KAK1137179.1"/>
    <property type="molecule type" value="Genomic_DNA"/>
</dbReference>
<comment type="caution">
    <text evidence="1">The sequence shown here is derived from an EMBL/GenBank/DDBJ whole genome shotgun (WGS) entry which is preliminary data.</text>
</comment>
<accession>A0AA40KXV1</accession>
<dbReference type="Proteomes" id="UP001177670">
    <property type="component" value="Unassembled WGS sequence"/>
</dbReference>
<protein>
    <submittedName>
        <fullName evidence="1">Uncharacterized protein</fullName>
    </submittedName>
</protein>